<evidence type="ECO:0000259" key="7">
    <source>
        <dbReference type="SMART" id="SM00887"/>
    </source>
</evidence>
<dbReference type="Gene3D" id="2.60.40.1190">
    <property type="match status" value="1"/>
</dbReference>
<evidence type="ECO:0000313" key="8">
    <source>
        <dbReference type="EMBL" id="EXI77510.1"/>
    </source>
</evidence>
<sequence length="279" mass="29788">MKKTTVSLALFGALLAFGSQLAQAAAPDWSKVPKRTVQVFHAGVTPVEWVMKKSEHSGRTGVNKGESCVGCHEEKGNLNFDMKRLASKELEPKGAPKTMSFPVTIQSAYDKENAYVRLTFKAPAGAFDPVDKENEVKVAMMFANADVPKGDQVGCWATCHGDARTMPGADDKKTKYTKSGAYELMQWKSAAGAKAVDGSVTDKRNMEGGTANVQVEGGKSGDTYTVTFTRKLSGALAEGKAVPFGVAVHADHATGRFHHVSMGYTMGFGVDADVKSAKQ</sequence>
<keyword evidence="6" id="KW-0732">Signal</keyword>
<comment type="caution">
    <text evidence="8">The sequence shown here is derived from an EMBL/GenBank/DDBJ whole genome shotgun (WGS) entry which is preliminary data.</text>
</comment>
<dbReference type="GO" id="GO:0020037">
    <property type="term" value="F:heme binding"/>
    <property type="evidence" value="ECO:0007669"/>
    <property type="project" value="InterPro"/>
</dbReference>
<proteinExistence type="predicted"/>
<feature type="domain" description="Cytochrome c-552/DMSO reductase-like haem-binding" evidence="7">
    <location>
        <begin position="26"/>
        <end position="261"/>
    </location>
</feature>
<name>A0A011PL31_9PROT</name>
<accession>A0A011PL31</accession>
<feature type="chain" id="PRO_5001462915" evidence="6">
    <location>
        <begin position="25"/>
        <end position="279"/>
    </location>
</feature>
<evidence type="ECO:0000256" key="2">
    <source>
        <dbReference type="ARBA" id="ARBA00022617"/>
    </source>
</evidence>
<dbReference type="PATRIC" id="fig|1454003.3.peg.3757"/>
<evidence type="ECO:0000256" key="4">
    <source>
        <dbReference type="ARBA" id="ARBA00022982"/>
    </source>
</evidence>
<dbReference type="GO" id="GO:0046872">
    <property type="term" value="F:metal ion binding"/>
    <property type="evidence" value="ECO:0007669"/>
    <property type="project" value="UniProtKB-KW"/>
</dbReference>
<dbReference type="Pfam" id="PF09459">
    <property type="entry name" value="EB_dh"/>
    <property type="match status" value="1"/>
</dbReference>
<organism evidence="8 9">
    <name type="scientific">Candidatus Accumulibacter appositus</name>
    <dbReference type="NCBI Taxonomy" id="1454003"/>
    <lineage>
        <taxon>Bacteria</taxon>
        <taxon>Pseudomonadati</taxon>
        <taxon>Pseudomonadota</taxon>
        <taxon>Betaproteobacteria</taxon>
        <taxon>Candidatus Accumulibacter</taxon>
    </lineage>
</organism>
<keyword evidence="4" id="KW-0249">Electron transport</keyword>
<reference evidence="8 9" key="1">
    <citation type="submission" date="2014-02" db="EMBL/GenBank/DDBJ databases">
        <title>Expanding our view of genomic diversity in Candidatus Accumulibacter clades.</title>
        <authorList>
            <person name="Skennerton C.T."/>
            <person name="Barr J.J."/>
            <person name="Slater F.R."/>
            <person name="Bond P.L."/>
            <person name="Tyson G.W."/>
        </authorList>
    </citation>
    <scope>NUCLEOTIDE SEQUENCE [LARGE SCALE GENOMIC DNA]</scope>
    <source>
        <strain evidence="9">BA-92</strain>
    </source>
</reference>
<dbReference type="STRING" id="1454003.AW10_03699"/>
<feature type="signal peptide" evidence="6">
    <location>
        <begin position="1"/>
        <end position="24"/>
    </location>
</feature>
<keyword evidence="1" id="KW-0813">Transport</keyword>
<dbReference type="EMBL" id="JEMX01000097">
    <property type="protein sequence ID" value="EXI77510.1"/>
    <property type="molecule type" value="Genomic_DNA"/>
</dbReference>
<protein>
    <submittedName>
        <fullName evidence="8">Cytochrome c-551</fullName>
    </submittedName>
</protein>
<dbReference type="SMART" id="SM00887">
    <property type="entry name" value="EB_dh"/>
    <property type="match status" value="1"/>
</dbReference>
<evidence type="ECO:0000256" key="5">
    <source>
        <dbReference type="ARBA" id="ARBA00023004"/>
    </source>
</evidence>
<keyword evidence="5" id="KW-0408">Iron</keyword>
<gene>
    <name evidence="8" type="ORF">AW10_03699</name>
</gene>
<evidence type="ECO:0000313" key="9">
    <source>
        <dbReference type="Proteomes" id="UP000021816"/>
    </source>
</evidence>
<keyword evidence="3" id="KW-0479">Metal-binding</keyword>
<dbReference type="InterPro" id="IPR019020">
    <property type="entry name" value="Cyt-c552/DMSO_Rdtase_haem-bd"/>
</dbReference>
<dbReference type="AlphaFoldDB" id="A0A011PL31"/>
<evidence type="ECO:0000256" key="3">
    <source>
        <dbReference type="ARBA" id="ARBA00022723"/>
    </source>
</evidence>
<keyword evidence="2" id="KW-0349">Heme</keyword>
<evidence type="ECO:0000256" key="6">
    <source>
        <dbReference type="SAM" id="SignalP"/>
    </source>
</evidence>
<evidence type="ECO:0000256" key="1">
    <source>
        <dbReference type="ARBA" id="ARBA00022448"/>
    </source>
</evidence>
<dbReference type="Proteomes" id="UP000021816">
    <property type="component" value="Unassembled WGS sequence"/>
</dbReference>